<accession>A0A1M5XPJ6</accession>
<dbReference type="OrthoDB" id="1716040at2"/>
<evidence type="ECO:0000256" key="2">
    <source>
        <dbReference type="SAM" id="Phobius"/>
    </source>
</evidence>
<keyword evidence="2" id="KW-1133">Transmembrane helix</keyword>
<evidence type="ECO:0000313" key="4">
    <source>
        <dbReference type="Proteomes" id="UP000184389"/>
    </source>
</evidence>
<dbReference type="NCBIfam" id="NF033218">
    <property type="entry name" value="anchor_AmaP"/>
    <property type="match status" value="1"/>
</dbReference>
<dbReference type="AlphaFoldDB" id="A0A1M5XPJ6"/>
<keyword evidence="2" id="KW-0812">Transmembrane</keyword>
<proteinExistence type="inferred from homology"/>
<dbReference type="STRING" id="1123281.SAMN02745180_01785"/>
<protein>
    <submittedName>
        <fullName evidence="3">Uncharacterized conserved protein YloU, alkaline shock protein (Asp23) family</fullName>
    </submittedName>
</protein>
<keyword evidence="2" id="KW-0472">Membrane</keyword>
<reference evidence="3 4" key="1">
    <citation type="submission" date="2016-11" db="EMBL/GenBank/DDBJ databases">
        <authorList>
            <person name="Jaros S."/>
            <person name="Januszkiewicz K."/>
            <person name="Wedrychowicz H."/>
        </authorList>
    </citation>
    <scope>NUCLEOTIDE SEQUENCE [LARGE SCALE GENOMIC DNA]</scope>
    <source>
        <strain evidence="3 4">DSM 13106</strain>
    </source>
</reference>
<dbReference type="EMBL" id="FQXR01000007">
    <property type="protein sequence ID" value="SHI01686.1"/>
    <property type="molecule type" value="Genomic_DNA"/>
</dbReference>
<feature type="transmembrane region" description="Helical" evidence="2">
    <location>
        <begin position="7"/>
        <end position="28"/>
    </location>
</feature>
<organism evidence="3 4">
    <name type="scientific">Sporanaerobacter acetigenes DSM 13106</name>
    <dbReference type="NCBI Taxonomy" id="1123281"/>
    <lineage>
        <taxon>Bacteria</taxon>
        <taxon>Bacillati</taxon>
        <taxon>Bacillota</taxon>
        <taxon>Tissierellia</taxon>
        <taxon>Tissierellales</taxon>
        <taxon>Sporanaerobacteraceae</taxon>
        <taxon>Sporanaerobacter</taxon>
    </lineage>
</organism>
<dbReference type="InterPro" id="IPR005531">
    <property type="entry name" value="Asp23"/>
</dbReference>
<comment type="similarity">
    <text evidence="1">Belongs to the asp23 family.</text>
</comment>
<sequence>MNIIDRLILTIYTFCLTVLSILLILFPFDQFDFLSINSMTGYLESMKGNYAYSIVGLAFLLVSIRFLISGVKGNKKSKKETFLIRHTNFGELKISTQTVEGLVESVANKFTGIRNVKTTVDVFEGVLTIYLKGEVSPEINIPETTIELQDKVKDHVEKCTGVEVSEVRVEISNVTAPTRVVK</sequence>
<dbReference type="RefSeq" id="WP_072744446.1">
    <property type="nucleotide sequence ID" value="NZ_FQXR01000007.1"/>
</dbReference>
<name>A0A1M5XPJ6_9FIRM</name>
<dbReference type="Proteomes" id="UP000184389">
    <property type="component" value="Unassembled WGS sequence"/>
</dbReference>
<dbReference type="Pfam" id="PF03780">
    <property type="entry name" value="Asp23"/>
    <property type="match status" value="1"/>
</dbReference>
<gene>
    <name evidence="3" type="ORF">SAMN02745180_01785</name>
</gene>
<evidence type="ECO:0000256" key="1">
    <source>
        <dbReference type="ARBA" id="ARBA00005721"/>
    </source>
</evidence>
<feature type="transmembrane region" description="Helical" evidence="2">
    <location>
        <begin position="48"/>
        <end position="68"/>
    </location>
</feature>
<evidence type="ECO:0000313" key="3">
    <source>
        <dbReference type="EMBL" id="SHI01686.1"/>
    </source>
</evidence>
<keyword evidence="4" id="KW-1185">Reference proteome</keyword>